<evidence type="ECO:0000256" key="6">
    <source>
        <dbReference type="ARBA" id="ARBA00023077"/>
    </source>
</evidence>
<evidence type="ECO:0000259" key="11">
    <source>
        <dbReference type="Pfam" id="PF00593"/>
    </source>
</evidence>
<comment type="similarity">
    <text evidence="10">Belongs to the TonB-dependent receptor family.</text>
</comment>
<evidence type="ECO:0000256" key="5">
    <source>
        <dbReference type="ARBA" id="ARBA00022729"/>
    </source>
</evidence>
<dbReference type="Pfam" id="PF13620">
    <property type="entry name" value="CarboxypepD_reg"/>
    <property type="match status" value="1"/>
</dbReference>
<dbReference type="InterPro" id="IPR008969">
    <property type="entry name" value="CarboxyPept-like_regulatory"/>
</dbReference>
<dbReference type="Gene3D" id="2.40.170.20">
    <property type="entry name" value="TonB-dependent receptor, beta-barrel domain"/>
    <property type="match status" value="1"/>
</dbReference>
<dbReference type="GO" id="GO:0044718">
    <property type="term" value="P:siderophore transmembrane transport"/>
    <property type="evidence" value="ECO:0007669"/>
    <property type="project" value="TreeGrafter"/>
</dbReference>
<dbReference type="EMBL" id="DRIG01000057">
    <property type="protein sequence ID" value="HEC78526.1"/>
    <property type="molecule type" value="Genomic_DNA"/>
</dbReference>
<feature type="domain" description="TonB-dependent receptor-like beta-barrel" evidence="11">
    <location>
        <begin position="313"/>
        <end position="678"/>
    </location>
</feature>
<evidence type="ECO:0000256" key="9">
    <source>
        <dbReference type="ARBA" id="ARBA00023237"/>
    </source>
</evidence>
<evidence type="ECO:0000256" key="4">
    <source>
        <dbReference type="ARBA" id="ARBA00022692"/>
    </source>
</evidence>
<keyword evidence="8 12" id="KW-0675">Receptor</keyword>
<evidence type="ECO:0000256" key="8">
    <source>
        <dbReference type="ARBA" id="ARBA00023170"/>
    </source>
</evidence>
<dbReference type="GO" id="GO:0015344">
    <property type="term" value="F:siderophore uptake transmembrane transporter activity"/>
    <property type="evidence" value="ECO:0007669"/>
    <property type="project" value="TreeGrafter"/>
</dbReference>
<evidence type="ECO:0000256" key="7">
    <source>
        <dbReference type="ARBA" id="ARBA00023136"/>
    </source>
</evidence>
<keyword evidence="9 10" id="KW-0998">Cell outer membrane</keyword>
<dbReference type="InterPro" id="IPR000531">
    <property type="entry name" value="Beta-barrel_TonB"/>
</dbReference>
<evidence type="ECO:0000313" key="13">
    <source>
        <dbReference type="Proteomes" id="UP000885826"/>
    </source>
</evidence>
<comment type="caution">
    <text evidence="12">The sequence shown here is derived from an EMBL/GenBank/DDBJ whole genome shotgun (WGS) entry which is preliminary data.</text>
</comment>
<sequence>MPNVILAIILINGLSGKIQGRVKDADTGEPISYADVIILGTEIGTATDDEGYFFILNVPPGNYTVEVSCIGYQTKQIENVLVEIDHIARLSIELTPTLIQIAPVTVTSETPAVKKDYVSATYIVRKSELPHLPVDYSTKLVAFQAGVAHTDTALHVRGGRATEVQYMIDNVSIIDPQTGDPAINISKGIVNEVIFLPGGFDVEYGRAMSGVINMVTENPEERLGVRVYGKTERIMPFYYDFGYENFQSSIHLPVTKKLRGLISLDIMHTDDWNPKLYILPHKQRDDYSLYAKFSVIPSGIFKLNLSGIKSRIQFDRYSTEWKFNLSHYRSDMRTSDLQILNINFLPDARRFFNLTLSRLYTNRIYGVREENGGGLFGEFSFRDYHSLSWPTKSNKNPFGVSGLVISEGDYIEYQNKVSEVLTAKLNATLQLHKYHEIKTGGEYVYQKFDNFTYFLTGDTLNPTTDVYKYHPLEHSLYFQDNIDYKGLYAKLGCRYDYFSSDIEDISPKFNIAPRIGFSFLVTETFLLRLNIGRYIQPPLYDYMYRYYSIWPLPSHLISMHHIPPVGNPRLGPEKTMSYELGMQGEIRKDLILTINSFSKDVSDLIGTRIIEAAPRNYVTYFNVESASIKGLEMVLDLSYPLFEGKISYTLSWAQGSSSYAEEVYYRYYYNNPDSIINLKAREYALDFDQRNRIFIQGITKLPLDSQLHLFVYLGNGYPYTPPGPEGKYEERNIIRLPFQKQVDCVISRSFRIGKFVMNADFEIINLLDQRYEISPHFPVIPLEDIKKENFTYYIAISSSHYHPAADFNHDGLIVPQEAYSAYRDLVQATDDWVNAYTAPRRARLGVEISFQ</sequence>
<dbReference type="Gene3D" id="2.60.40.1120">
    <property type="entry name" value="Carboxypeptidase-like, regulatory domain"/>
    <property type="match status" value="1"/>
</dbReference>
<keyword evidence="2 10" id="KW-0813">Transport</keyword>
<protein>
    <submittedName>
        <fullName evidence="12">TonB-dependent receptor</fullName>
    </submittedName>
</protein>
<gene>
    <name evidence="12" type="ORF">ENI34_05205</name>
</gene>
<dbReference type="InterPro" id="IPR036942">
    <property type="entry name" value="Beta-barrel_TonB_sf"/>
</dbReference>
<evidence type="ECO:0000313" key="12">
    <source>
        <dbReference type="EMBL" id="HEC78526.1"/>
    </source>
</evidence>
<dbReference type="InterPro" id="IPR039426">
    <property type="entry name" value="TonB-dep_rcpt-like"/>
</dbReference>
<keyword evidence="3 10" id="KW-1134">Transmembrane beta strand</keyword>
<dbReference type="AlphaFoldDB" id="A0A9C9EML5"/>
<reference evidence="12" key="1">
    <citation type="journal article" date="2020" name="mSystems">
        <title>Genome- and Community-Level Interaction Insights into Carbon Utilization and Element Cycling Functions of Hydrothermarchaeota in Hydrothermal Sediment.</title>
        <authorList>
            <person name="Zhou Z."/>
            <person name="Liu Y."/>
            <person name="Xu W."/>
            <person name="Pan J."/>
            <person name="Luo Z.H."/>
            <person name="Li M."/>
        </authorList>
    </citation>
    <scope>NUCLEOTIDE SEQUENCE</scope>
    <source>
        <strain evidence="12">HyVt-388</strain>
    </source>
</reference>
<dbReference type="PANTHER" id="PTHR30069">
    <property type="entry name" value="TONB-DEPENDENT OUTER MEMBRANE RECEPTOR"/>
    <property type="match status" value="1"/>
</dbReference>
<dbReference type="Pfam" id="PF00593">
    <property type="entry name" value="TonB_dep_Rec_b-barrel"/>
    <property type="match status" value="1"/>
</dbReference>
<dbReference type="PANTHER" id="PTHR30069:SF29">
    <property type="entry name" value="HEMOGLOBIN AND HEMOGLOBIN-HAPTOGLOBIN-BINDING PROTEIN 1-RELATED"/>
    <property type="match status" value="1"/>
</dbReference>
<proteinExistence type="inferred from homology"/>
<evidence type="ECO:0000256" key="3">
    <source>
        <dbReference type="ARBA" id="ARBA00022452"/>
    </source>
</evidence>
<evidence type="ECO:0000256" key="10">
    <source>
        <dbReference type="PROSITE-ProRule" id="PRU01360"/>
    </source>
</evidence>
<keyword evidence="6" id="KW-0798">TonB box</keyword>
<dbReference type="SUPFAM" id="SSF56935">
    <property type="entry name" value="Porins"/>
    <property type="match status" value="1"/>
</dbReference>
<keyword evidence="7 10" id="KW-0472">Membrane</keyword>
<name>A0A9C9EML5_UNCW3</name>
<evidence type="ECO:0000256" key="1">
    <source>
        <dbReference type="ARBA" id="ARBA00004571"/>
    </source>
</evidence>
<dbReference type="Gene3D" id="2.170.130.10">
    <property type="entry name" value="TonB-dependent receptor, plug domain"/>
    <property type="match status" value="1"/>
</dbReference>
<dbReference type="InterPro" id="IPR037066">
    <property type="entry name" value="Plug_dom_sf"/>
</dbReference>
<evidence type="ECO:0000256" key="2">
    <source>
        <dbReference type="ARBA" id="ARBA00022448"/>
    </source>
</evidence>
<accession>A0A9C9EML5</accession>
<dbReference type="Proteomes" id="UP000885826">
    <property type="component" value="Unassembled WGS sequence"/>
</dbReference>
<organism evidence="12 13">
    <name type="scientific">candidate division WOR-3 bacterium</name>
    <dbReference type="NCBI Taxonomy" id="2052148"/>
    <lineage>
        <taxon>Bacteria</taxon>
        <taxon>Bacteria division WOR-3</taxon>
    </lineage>
</organism>
<dbReference type="SUPFAM" id="SSF49464">
    <property type="entry name" value="Carboxypeptidase regulatory domain-like"/>
    <property type="match status" value="1"/>
</dbReference>
<comment type="subcellular location">
    <subcellularLocation>
        <location evidence="1 10">Cell outer membrane</location>
        <topology evidence="1 10">Multi-pass membrane protein</topology>
    </subcellularLocation>
</comment>
<keyword evidence="4 10" id="KW-0812">Transmembrane</keyword>
<dbReference type="GO" id="GO:0009279">
    <property type="term" value="C:cell outer membrane"/>
    <property type="evidence" value="ECO:0007669"/>
    <property type="project" value="UniProtKB-SubCell"/>
</dbReference>
<keyword evidence="5" id="KW-0732">Signal</keyword>
<dbReference type="PROSITE" id="PS52016">
    <property type="entry name" value="TONB_DEPENDENT_REC_3"/>
    <property type="match status" value="1"/>
</dbReference>